<feature type="compositionally biased region" description="Low complexity" evidence="1">
    <location>
        <begin position="1"/>
        <end position="10"/>
    </location>
</feature>
<gene>
    <name evidence="2" type="ORF">EVOR1521_LOCUS31783</name>
</gene>
<dbReference type="EMBL" id="CAUJNA010003859">
    <property type="protein sequence ID" value="CAJ1411127.1"/>
    <property type="molecule type" value="Genomic_DNA"/>
</dbReference>
<feature type="compositionally biased region" description="Basic and acidic residues" evidence="1">
    <location>
        <begin position="81"/>
        <end position="106"/>
    </location>
</feature>
<accession>A0AA36NKQ4</accession>
<organism evidence="2 3">
    <name type="scientific">Effrenium voratum</name>
    <dbReference type="NCBI Taxonomy" id="2562239"/>
    <lineage>
        <taxon>Eukaryota</taxon>
        <taxon>Sar</taxon>
        <taxon>Alveolata</taxon>
        <taxon>Dinophyceae</taxon>
        <taxon>Suessiales</taxon>
        <taxon>Symbiodiniaceae</taxon>
        <taxon>Effrenium</taxon>
    </lineage>
</organism>
<sequence>MGSSKSSSSSEKVKEKKKAKKEKTKKKEKGKKDKKDKKQKKKDKKAKEEELERQSFEAALAAAAAERSKLEEAAPEQTGEGSKRRGSEKQGKLPKLEKKDLKETDKAMPAVPQKGSGETAVLDAFSYDPTKKTSGDYSKPDALSLANSGLDIQRAIYQHDRSQYTPEQLRRVDELTRMSFFICK</sequence>
<keyword evidence="3" id="KW-1185">Reference proteome</keyword>
<evidence type="ECO:0000313" key="2">
    <source>
        <dbReference type="EMBL" id="CAJ1411127.1"/>
    </source>
</evidence>
<feature type="compositionally biased region" description="Basic and acidic residues" evidence="1">
    <location>
        <begin position="45"/>
        <end position="55"/>
    </location>
</feature>
<feature type="compositionally biased region" description="Basic residues" evidence="1">
    <location>
        <begin position="15"/>
        <end position="44"/>
    </location>
</feature>
<feature type="region of interest" description="Disordered" evidence="1">
    <location>
        <begin position="1"/>
        <end position="122"/>
    </location>
</feature>
<reference evidence="2" key="1">
    <citation type="submission" date="2023-08" db="EMBL/GenBank/DDBJ databases">
        <authorList>
            <person name="Chen Y."/>
            <person name="Shah S."/>
            <person name="Dougan E. K."/>
            <person name="Thang M."/>
            <person name="Chan C."/>
        </authorList>
    </citation>
    <scope>NUCLEOTIDE SEQUENCE</scope>
</reference>
<name>A0AA36NKQ4_9DINO</name>
<dbReference type="Proteomes" id="UP001178507">
    <property type="component" value="Unassembled WGS sequence"/>
</dbReference>
<comment type="caution">
    <text evidence="2">The sequence shown here is derived from an EMBL/GenBank/DDBJ whole genome shotgun (WGS) entry which is preliminary data.</text>
</comment>
<evidence type="ECO:0000313" key="3">
    <source>
        <dbReference type="Proteomes" id="UP001178507"/>
    </source>
</evidence>
<proteinExistence type="predicted"/>
<protein>
    <submittedName>
        <fullName evidence="2">Uncharacterized protein</fullName>
    </submittedName>
</protein>
<dbReference type="AlphaFoldDB" id="A0AA36NKQ4"/>
<evidence type="ECO:0000256" key="1">
    <source>
        <dbReference type="SAM" id="MobiDB-lite"/>
    </source>
</evidence>